<sequence length="127" mass="14380">MNIEPENTGNRQTVSSYRDHEIVISGTVYHDSLIVTPENKPEPWHIGSFGELTVSDLIALKKYRPDIVLLGTGRQMHSIPAEWVFTLLEHGIIIECMNNRAACGTYNLMLAEERNAVLAIMMEEINR</sequence>
<accession>A0A9E9L7C6</accession>
<gene>
    <name evidence="1" type="ORF">NB646_08180</name>
</gene>
<dbReference type="InterPro" id="IPR036748">
    <property type="entry name" value="MTH938-like_sf"/>
</dbReference>
<dbReference type="GO" id="GO:0032981">
    <property type="term" value="P:mitochondrial respiratory chain complex I assembly"/>
    <property type="evidence" value="ECO:0007669"/>
    <property type="project" value="TreeGrafter"/>
</dbReference>
<dbReference type="Gene3D" id="3.40.1230.10">
    <property type="entry name" value="MTH938-like"/>
    <property type="match status" value="1"/>
</dbReference>
<dbReference type="Proteomes" id="UP001164819">
    <property type="component" value="Chromosome"/>
</dbReference>
<dbReference type="EMBL" id="CP098251">
    <property type="protein sequence ID" value="WAV90808.1"/>
    <property type="molecule type" value="Genomic_DNA"/>
</dbReference>
<organism evidence="1">
    <name type="scientific">Oxalobacter aliiformigenes</name>
    <dbReference type="NCBI Taxonomy" id="2946593"/>
    <lineage>
        <taxon>Bacteria</taxon>
        <taxon>Pseudomonadati</taxon>
        <taxon>Pseudomonadota</taxon>
        <taxon>Betaproteobacteria</taxon>
        <taxon>Burkholderiales</taxon>
        <taxon>Oxalobacteraceae</taxon>
        <taxon>Oxalobacter</taxon>
    </lineage>
</organism>
<name>A0A9E9L7C6_9BURK</name>
<dbReference type="PANTHER" id="PTHR21192">
    <property type="entry name" value="NUCLEAR PROTEIN E3-3"/>
    <property type="match status" value="1"/>
</dbReference>
<proteinExistence type="predicted"/>
<dbReference type="Pfam" id="PF04430">
    <property type="entry name" value="DUF498"/>
    <property type="match status" value="1"/>
</dbReference>
<evidence type="ECO:0000313" key="1">
    <source>
        <dbReference type="EMBL" id="WAV90808.1"/>
    </source>
</evidence>
<reference evidence="1" key="1">
    <citation type="journal article" date="2022" name="Front. Microbiol.">
        <title>New perspectives on an old grouping: The genomic and phenotypic variability of Oxalobacter formigenes and the implications for calcium oxalate stone prevention.</title>
        <authorList>
            <person name="Chmiel J.A."/>
            <person name="Carr C."/>
            <person name="Stuivenberg G.A."/>
            <person name="Venema R."/>
            <person name="Chanyi R.M."/>
            <person name="Al K.F."/>
            <person name="Giguere D."/>
            <person name="Say H."/>
            <person name="Akouris P.P."/>
            <person name="Dominguez Romero S.A."/>
            <person name="Kwong A."/>
            <person name="Tai V."/>
            <person name="Koval S.F."/>
            <person name="Razvi H."/>
            <person name="Bjazevic J."/>
            <person name="Burton J.P."/>
        </authorList>
    </citation>
    <scope>NUCLEOTIDE SEQUENCE</scope>
    <source>
        <strain evidence="1">OxK</strain>
    </source>
</reference>
<protein>
    <submittedName>
        <fullName evidence="1">MTH938/NDUFAF3 family protein</fullName>
    </submittedName>
</protein>
<dbReference type="InterPro" id="IPR007523">
    <property type="entry name" value="NDUFAF3/AAMDC"/>
</dbReference>
<dbReference type="RefSeq" id="WP_269282826.1">
    <property type="nucleotide sequence ID" value="NZ_CP098251.1"/>
</dbReference>
<dbReference type="PANTHER" id="PTHR21192:SF2">
    <property type="entry name" value="NADH DEHYDROGENASE [UBIQUINONE] 1 ALPHA SUBCOMPLEX ASSEMBLY FACTOR 3"/>
    <property type="match status" value="1"/>
</dbReference>
<dbReference type="SUPFAM" id="SSF64076">
    <property type="entry name" value="MTH938-like"/>
    <property type="match status" value="1"/>
</dbReference>
<dbReference type="AlphaFoldDB" id="A0A9E9L7C6"/>